<comment type="caution">
    <text evidence="3">The sequence shown here is derived from an EMBL/GenBank/DDBJ whole genome shotgun (WGS) entry which is preliminary data.</text>
</comment>
<evidence type="ECO:0000313" key="3">
    <source>
        <dbReference type="EMBL" id="KAK3233533.1"/>
    </source>
</evidence>
<feature type="compositionally biased region" description="Polar residues" evidence="2">
    <location>
        <begin position="919"/>
        <end position="931"/>
    </location>
</feature>
<feature type="region of interest" description="Disordered" evidence="2">
    <location>
        <begin position="625"/>
        <end position="703"/>
    </location>
</feature>
<feature type="compositionally biased region" description="Polar residues" evidence="2">
    <location>
        <begin position="632"/>
        <end position="642"/>
    </location>
</feature>
<feature type="region of interest" description="Disordered" evidence="2">
    <location>
        <begin position="1079"/>
        <end position="1098"/>
    </location>
</feature>
<reference evidence="3 4" key="1">
    <citation type="journal article" date="2015" name="Genome Biol. Evol.">
        <title>Comparative Genomics of a Bacterivorous Green Alga Reveals Evolutionary Causalities and Consequences of Phago-Mixotrophic Mode of Nutrition.</title>
        <authorList>
            <person name="Burns J.A."/>
            <person name="Paasch A."/>
            <person name="Narechania A."/>
            <person name="Kim E."/>
        </authorList>
    </citation>
    <scope>NUCLEOTIDE SEQUENCE [LARGE SCALE GENOMIC DNA]</scope>
    <source>
        <strain evidence="3 4">PLY_AMNH</strain>
    </source>
</reference>
<dbReference type="Proteomes" id="UP001190700">
    <property type="component" value="Unassembled WGS sequence"/>
</dbReference>
<keyword evidence="4" id="KW-1185">Reference proteome</keyword>
<feature type="region of interest" description="Disordered" evidence="2">
    <location>
        <begin position="718"/>
        <end position="777"/>
    </location>
</feature>
<dbReference type="EMBL" id="LGRX02035687">
    <property type="protein sequence ID" value="KAK3233533.1"/>
    <property type="molecule type" value="Genomic_DNA"/>
</dbReference>
<name>A0AAE0BBG1_9CHLO</name>
<feature type="compositionally biased region" description="Basic residues" evidence="2">
    <location>
        <begin position="818"/>
        <end position="828"/>
    </location>
</feature>
<keyword evidence="1" id="KW-0175">Coiled coil</keyword>
<evidence type="ECO:0000256" key="1">
    <source>
        <dbReference type="SAM" id="Coils"/>
    </source>
</evidence>
<feature type="compositionally biased region" description="Basic and acidic residues" evidence="2">
    <location>
        <begin position="670"/>
        <end position="689"/>
    </location>
</feature>
<evidence type="ECO:0000256" key="2">
    <source>
        <dbReference type="SAM" id="MobiDB-lite"/>
    </source>
</evidence>
<accession>A0AAE0BBG1</accession>
<evidence type="ECO:0000313" key="4">
    <source>
        <dbReference type="Proteomes" id="UP001190700"/>
    </source>
</evidence>
<feature type="region of interest" description="Disordered" evidence="2">
    <location>
        <begin position="912"/>
        <end position="934"/>
    </location>
</feature>
<dbReference type="AlphaFoldDB" id="A0AAE0BBG1"/>
<sequence length="1198" mass="129596">MGVIIQRTRDAAKMTVAQISREGAVGGGKGGALTTKTLQRGMAREVKQAVLLKEKELRAELAEAERQKEAKVARNIGSDPASMLYTKPLETAGAAVAFPGVLADELVDFTQGASSACNRTHASGNSTTEMPCDDAEDRRHVAGKLLDVDTQLMVMSGADPHGATVDLGVTATSGITTIAMTLPESGLDVAVQGLSEAITFSLQLNQAEGAAEGEVKGAMRCAFWNESLGEYSNVGCTEIPNPAPAGAALYWRSRHVAELPAGLSSAWVLAPGNVTGSCVESFEAEWAEYGGADVGLRKFLSNGSACELALPGNEFGCWWNWTHQIFSGPKCVLAAEQRCYCTHLTDFKALNQIDPESFEPPKIMLLDGNSAPQLAPQRRPEMQSAFVKYGHVKRLQGSGDERQDLVDSAALLTVVLGIMGGAVYLAMVSAIAHVENRRALLNDLTRPRGTGKHSFRLSSCGAWLWTLFVEDRAGEAVTITLKRKRFLRHKRKHGEIANVASHIEQKLRSSGGSLLFPSVRDPRTDANRIKIKADSMVDAKHLQDQQLVNGPWPKAEEQKWSPFPLHRESDEPWCINTDMYSESTLQLFETGTGSPVVEGRHVPSADPGMVPPLRDVHSQLLPGASPAVAARTPSQSPAVTGGNTAGPIVENTSSGDPTNSSVADCGPMARRREYPRGIQRQREEGEEARCPSQDSGSPDSNLGGEEVVQVLTSGKFSSKCPRALFTPPPHAKRVSVNLLSPSHRRKKQTSELPSKSKKLASKARQAPLHQEHNLGYSTQFPMNETADEADDMQRLRRLVATINQKTKLSLAASERSPHQKHAAKSVRRIRSSIRVPTVQSTASLKTWDDHNNSNLSNIPNMKPASIITDHQSHALTWIASGGLMETDVPAESVTPASQAALLGALSVHAASQADHQTRDAQASSPMSTADSPTCGDDLKLYIRTPAPMEPWIDIAAEAQPCEEVKGMADDVSSLGLIHRGPEKARSAHDEQLGKTRESEELKELNEGTFLVVNSEEADFPGLPEAGDLHPPKTTKRMETWMRSQVNTAGQLSKQLRVFIGVAACRILLEGYTRSLMRRPADPSEIAPPPLDPTNAMPVKAKDPTLRRRLWIRLRVRCLYAAPCAMLLESCLRADSVLVGWEGMRRCLDGVWAALGGDDVVGGECDDPTPSSIAGSLSFEYSLQAHESLLNFHAAPHPR</sequence>
<protein>
    <submittedName>
        <fullName evidence="3">Uncharacterized protein</fullName>
    </submittedName>
</protein>
<feature type="region of interest" description="Disordered" evidence="2">
    <location>
        <begin position="809"/>
        <end position="828"/>
    </location>
</feature>
<proteinExistence type="predicted"/>
<gene>
    <name evidence="3" type="ORF">CYMTET_56175</name>
</gene>
<feature type="coiled-coil region" evidence="1">
    <location>
        <begin position="47"/>
        <end position="74"/>
    </location>
</feature>
<organism evidence="3 4">
    <name type="scientific">Cymbomonas tetramitiformis</name>
    <dbReference type="NCBI Taxonomy" id="36881"/>
    <lineage>
        <taxon>Eukaryota</taxon>
        <taxon>Viridiplantae</taxon>
        <taxon>Chlorophyta</taxon>
        <taxon>Pyramimonadophyceae</taxon>
        <taxon>Pyramimonadales</taxon>
        <taxon>Pyramimonadaceae</taxon>
        <taxon>Cymbomonas</taxon>
    </lineage>
</organism>
<feature type="compositionally biased region" description="Polar residues" evidence="2">
    <location>
        <begin position="650"/>
        <end position="662"/>
    </location>
</feature>